<gene>
    <name evidence="1" type="ORF">CLUMA_CG012317</name>
</gene>
<reference evidence="1 2" key="1">
    <citation type="submission" date="2015-04" db="EMBL/GenBank/DDBJ databases">
        <authorList>
            <person name="Syromyatnikov M.Y."/>
            <person name="Popov V.N."/>
        </authorList>
    </citation>
    <scope>NUCLEOTIDE SEQUENCE [LARGE SCALE GENOMIC DNA]</scope>
</reference>
<protein>
    <submittedName>
        <fullName evidence="1">CLUMA_CG012317, isoform A</fullName>
    </submittedName>
</protein>
<name>A0A1J1IG76_9DIPT</name>
<dbReference type="AlphaFoldDB" id="A0A1J1IG76"/>
<sequence length="67" mass="7598">MKFGIEKLKTIEIHSTATSRPGYFEACSCLSSILFMTRLEIHIKWLEILILFIIVVNILNGNEISGT</sequence>
<accession>A0A1J1IG76</accession>
<evidence type="ECO:0000313" key="1">
    <source>
        <dbReference type="EMBL" id="CRK98770.1"/>
    </source>
</evidence>
<dbReference type="Proteomes" id="UP000183832">
    <property type="component" value="Unassembled WGS sequence"/>
</dbReference>
<evidence type="ECO:0000313" key="2">
    <source>
        <dbReference type="Proteomes" id="UP000183832"/>
    </source>
</evidence>
<dbReference type="EMBL" id="CVRI01000048">
    <property type="protein sequence ID" value="CRK98770.1"/>
    <property type="molecule type" value="Genomic_DNA"/>
</dbReference>
<organism evidence="1 2">
    <name type="scientific">Clunio marinus</name>
    <dbReference type="NCBI Taxonomy" id="568069"/>
    <lineage>
        <taxon>Eukaryota</taxon>
        <taxon>Metazoa</taxon>
        <taxon>Ecdysozoa</taxon>
        <taxon>Arthropoda</taxon>
        <taxon>Hexapoda</taxon>
        <taxon>Insecta</taxon>
        <taxon>Pterygota</taxon>
        <taxon>Neoptera</taxon>
        <taxon>Endopterygota</taxon>
        <taxon>Diptera</taxon>
        <taxon>Nematocera</taxon>
        <taxon>Chironomoidea</taxon>
        <taxon>Chironomidae</taxon>
        <taxon>Clunio</taxon>
    </lineage>
</organism>
<keyword evidence="2" id="KW-1185">Reference proteome</keyword>
<proteinExistence type="predicted"/>